<name>A0A1X7GHA5_9HYPH</name>
<feature type="domain" description="Heparan-alpha-glucosaminide N-acetyltransferase catalytic" evidence="2">
    <location>
        <begin position="15"/>
        <end position="242"/>
    </location>
</feature>
<feature type="transmembrane region" description="Helical" evidence="1">
    <location>
        <begin position="190"/>
        <end position="213"/>
    </location>
</feature>
<feature type="transmembrane region" description="Helical" evidence="1">
    <location>
        <begin position="21"/>
        <end position="37"/>
    </location>
</feature>
<dbReference type="STRING" id="464029.SAMN02982989_3840"/>
<feature type="transmembrane region" description="Helical" evidence="1">
    <location>
        <begin position="138"/>
        <end position="158"/>
    </location>
</feature>
<dbReference type="Pfam" id="PF07786">
    <property type="entry name" value="HGSNAT_cat"/>
    <property type="match status" value="1"/>
</dbReference>
<gene>
    <name evidence="3" type="ORF">SAMN02982989_3840</name>
</gene>
<dbReference type="InterPro" id="IPR012429">
    <property type="entry name" value="HGSNAT_cat"/>
</dbReference>
<keyword evidence="1" id="KW-0812">Transmembrane</keyword>
<keyword evidence="4" id="KW-1185">Reference proteome</keyword>
<evidence type="ECO:0000256" key="1">
    <source>
        <dbReference type="SAM" id="Phobius"/>
    </source>
</evidence>
<dbReference type="Proteomes" id="UP000192903">
    <property type="component" value="Unassembled WGS sequence"/>
</dbReference>
<reference evidence="4" key="1">
    <citation type="submission" date="2017-04" db="EMBL/GenBank/DDBJ databases">
        <authorList>
            <person name="Varghese N."/>
            <person name="Submissions S."/>
        </authorList>
    </citation>
    <scope>NUCLEOTIDE SEQUENCE [LARGE SCALE GENOMIC DNA]</scope>
    <source>
        <strain evidence="4">B4P</strain>
    </source>
</reference>
<organism evidence="3 4">
    <name type="scientific">Xaviernesmea oryzae</name>
    <dbReference type="NCBI Taxonomy" id="464029"/>
    <lineage>
        <taxon>Bacteria</taxon>
        <taxon>Pseudomonadati</taxon>
        <taxon>Pseudomonadota</taxon>
        <taxon>Alphaproteobacteria</taxon>
        <taxon>Hyphomicrobiales</taxon>
        <taxon>Rhizobiaceae</taxon>
        <taxon>Rhizobium/Agrobacterium group</taxon>
        <taxon>Xaviernesmea</taxon>
    </lineage>
</organism>
<keyword evidence="1" id="KW-0472">Membrane</keyword>
<proteinExistence type="predicted"/>
<accession>A0A1X7GHA5</accession>
<feature type="transmembrane region" description="Helical" evidence="1">
    <location>
        <begin position="113"/>
        <end position="133"/>
    </location>
</feature>
<feature type="transmembrane region" description="Helical" evidence="1">
    <location>
        <begin position="234"/>
        <end position="255"/>
    </location>
</feature>
<keyword evidence="1" id="KW-1133">Transmembrane helix</keyword>
<sequence>MTVAENQNPALRTPRITLIDTLRGVALVAMATYHFTWDLEFFGYLDPGTATQGFFRIYARSIASSFLFLAGVSLVLAHVPHIRWHSFWKRFAIVAGAAAAISIATFIGFRNEWIYFGILHNIAVSSLVGLAFLRLPAFVTGAVVLLIAAAMVLDYVLMPGALDSAVFNTRWMSWLGFAEIPPRSNDYVPLFPWIAALLAGIAVARLAIARNWLPQLAAVQTKPNLLSRAGRHSLIVYLVHQPVLIALVYLFSLVYPAPPPDPRVSYTLSCEAGCNGQTNDPGLCRRFCGCTADRLIAQSLIVPLQTGTIAPQDDRVQAIAEECSIGAQLSDGN</sequence>
<dbReference type="EMBL" id="FXAF01000011">
    <property type="protein sequence ID" value="SMF69722.1"/>
    <property type="molecule type" value="Genomic_DNA"/>
</dbReference>
<feature type="transmembrane region" description="Helical" evidence="1">
    <location>
        <begin position="91"/>
        <end position="107"/>
    </location>
</feature>
<feature type="transmembrane region" description="Helical" evidence="1">
    <location>
        <begin position="57"/>
        <end position="79"/>
    </location>
</feature>
<evidence type="ECO:0000313" key="4">
    <source>
        <dbReference type="Proteomes" id="UP000192903"/>
    </source>
</evidence>
<dbReference type="AlphaFoldDB" id="A0A1X7GHA5"/>
<evidence type="ECO:0000259" key="2">
    <source>
        <dbReference type="Pfam" id="PF07786"/>
    </source>
</evidence>
<evidence type="ECO:0000313" key="3">
    <source>
        <dbReference type="EMBL" id="SMF69722.1"/>
    </source>
</evidence>
<protein>
    <submittedName>
        <fullName evidence="3">Uncharacterized membrane protein</fullName>
    </submittedName>
</protein>